<proteinExistence type="predicted"/>
<dbReference type="RefSeq" id="WP_246292608.1">
    <property type="nucleotide sequence ID" value="NZ_JACBZS010000001.1"/>
</dbReference>
<keyword evidence="4" id="KW-1185">Reference proteome</keyword>
<feature type="domain" description="CAAX prenyl protease 2/Lysostaphin resistance protein A-like" evidence="2">
    <location>
        <begin position="153"/>
        <end position="244"/>
    </location>
</feature>
<feature type="transmembrane region" description="Helical" evidence="1">
    <location>
        <begin position="12"/>
        <end position="33"/>
    </location>
</feature>
<dbReference type="EMBL" id="JACBZS010000001">
    <property type="protein sequence ID" value="NYI71479.1"/>
    <property type="molecule type" value="Genomic_DNA"/>
</dbReference>
<evidence type="ECO:0000313" key="4">
    <source>
        <dbReference type="Proteomes" id="UP000527616"/>
    </source>
</evidence>
<dbReference type="Proteomes" id="UP000527616">
    <property type="component" value="Unassembled WGS sequence"/>
</dbReference>
<feature type="transmembrane region" description="Helical" evidence="1">
    <location>
        <begin position="187"/>
        <end position="206"/>
    </location>
</feature>
<evidence type="ECO:0000313" key="3">
    <source>
        <dbReference type="EMBL" id="NYI71479.1"/>
    </source>
</evidence>
<protein>
    <recommendedName>
        <fullName evidence="2">CAAX prenyl protease 2/Lysostaphin resistance protein A-like domain-containing protein</fullName>
    </recommendedName>
</protein>
<evidence type="ECO:0000256" key="1">
    <source>
        <dbReference type="SAM" id="Phobius"/>
    </source>
</evidence>
<feature type="transmembrane region" description="Helical" evidence="1">
    <location>
        <begin position="212"/>
        <end position="229"/>
    </location>
</feature>
<organism evidence="3 4">
    <name type="scientific">Naumannella cuiyingiana</name>
    <dbReference type="NCBI Taxonomy" id="1347891"/>
    <lineage>
        <taxon>Bacteria</taxon>
        <taxon>Bacillati</taxon>
        <taxon>Actinomycetota</taxon>
        <taxon>Actinomycetes</taxon>
        <taxon>Propionibacteriales</taxon>
        <taxon>Propionibacteriaceae</taxon>
        <taxon>Naumannella</taxon>
    </lineage>
</organism>
<dbReference type="Pfam" id="PF02517">
    <property type="entry name" value="Rce1-like"/>
    <property type="match status" value="1"/>
</dbReference>
<dbReference type="GO" id="GO:0080120">
    <property type="term" value="P:CAAX-box protein maturation"/>
    <property type="evidence" value="ECO:0007669"/>
    <property type="project" value="UniProtKB-ARBA"/>
</dbReference>
<feature type="transmembrane region" description="Helical" evidence="1">
    <location>
        <begin position="117"/>
        <end position="134"/>
    </location>
</feature>
<reference evidence="3 4" key="1">
    <citation type="submission" date="2020-07" db="EMBL/GenBank/DDBJ databases">
        <title>Sequencing the genomes of 1000 actinobacteria strains.</title>
        <authorList>
            <person name="Klenk H.-P."/>
        </authorList>
    </citation>
    <scope>NUCLEOTIDE SEQUENCE [LARGE SCALE GENOMIC DNA]</scope>
    <source>
        <strain evidence="3 4">DSM 103164</strain>
    </source>
</reference>
<sequence length="260" mass="28710">MTATDDRATRGFGIEIAIVLALSLGRSATYAVLNLIERLTRPEALSEQTTSMNQAITPDRPWLDLAYQLAQIIFALAPVALVLYLLVFRAGPMVWGMTPRRALGFDLRRPGFDLSRGVLIFAAIGIPGLGFYLAARQLGLNTTIAAANLSDAWWSIPVLVLAAAQNGVLEQVVMIGYLLIRARQLGWAWWQMWLLAAVIRGGYHLYQGFGQGVANFLMALIFGLLYYRWKRIGPLVVAHTLLDIASFVGYALAAPYLDWL</sequence>
<dbReference type="InterPro" id="IPR003675">
    <property type="entry name" value="Rce1/LyrA-like_dom"/>
</dbReference>
<keyword evidence="1" id="KW-1133">Transmembrane helix</keyword>
<feature type="transmembrane region" description="Helical" evidence="1">
    <location>
        <begin position="236"/>
        <end position="257"/>
    </location>
</feature>
<dbReference type="AlphaFoldDB" id="A0A7Z0ILC2"/>
<comment type="caution">
    <text evidence="3">The sequence shown here is derived from an EMBL/GenBank/DDBJ whole genome shotgun (WGS) entry which is preliminary data.</text>
</comment>
<dbReference type="GO" id="GO:0004175">
    <property type="term" value="F:endopeptidase activity"/>
    <property type="evidence" value="ECO:0007669"/>
    <property type="project" value="UniProtKB-ARBA"/>
</dbReference>
<evidence type="ECO:0000259" key="2">
    <source>
        <dbReference type="Pfam" id="PF02517"/>
    </source>
</evidence>
<gene>
    <name evidence="3" type="ORF">GGQ54_002039</name>
</gene>
<keyword evidence="1" id="KW-0812">Transmembrane</keyword>
<feature type="transmembrane region" description="Helical" evidence="1">
    <location>
        <begin position="65"/>
        <end position="87"/>
    </location>
</feature>
<accession>A0A7Z0ILC2</accession>
<feature type="transmembrane region" description="Helical" evidence="1">
    <location>
        <begin position="154"/>
        <end position="180"/>
    </location>
</feature>
<keyword evidence="1" id="KW-0472">Membrane</keyword>
<name>A0A7Z0ILC2_9ACTN</name>